<dbReference type="AlphaFoldDB" id="A0A6L5WIN3"/>
<gene>
    <name evidence="1" type="ORF">F1B92_06905</name>
</gene>
<proteinExistence type="predicted"/>
<evidence type="ECO:0000313" key="2">
    <source>
        <dbReference type="Proteomes" id="UP000476338"/>
    </source>
</evidence>
<dbReference type="Proteomes" id="UP000476338">
    <property type="component" value="Unassembled WGS sequence"/>
</dbReference>
<protein>
    <submittedName>
        <fullName evidence="1">Helix-turn-helix domain-containing protein</fullName>
    </submittedName>
</protein>
<reference evidence="1 2" key="1">
    <citation type="submission" date="2019-09" db="EMBL/GenBank/DDBJ databases">
        <authorList>
            <person name="Silva M."/>
            <person name="Pereira G."/>
            <person name="Lopes-Da-Costa L."/>
            <person name="Silva E."/>
        </authorList>
    </citation>
    <scope>NUCLEOTIDE SEQUENCE [LARGE SCALE GENOMIC DNA]</scope>
    <source>
        <strain evidence="1 2">FMV-PI01</strain>
    </source>
</reference>
<keyword evidence="2" id="KW-1185">Reference proteome</keyword>
<dbReference type="GeneID" id="56509730"/>
<dbReference type="EMBL" id="VWSJ01000027">
    <property type="protein sequence ID" value="MSN96894.1"/>
    <property type="molecule type" value="Genomic_DNA"/>
</dbReference>
<evidence type="ECO:0000313" key="1">
    <source>
        <dbReference type="EMBL" id="MSN96894.1"/>
    </source>
</evidence>
<accession>A0A6L5WIN3</accession>
<comment type="caution">
    <text evidence="1">The sequence shown here is derived from an EMBL/GenBank/DDBJ whole genome shotgun (WGS) entry which is preliminary data.</text>
</comment>
<dbReference type="RefSeq" id="WP_002849934.1">
    <property type="nucleotide sequence ID" value="NZ_VWSJ01000027.1"/>
</dbReference>
<reference evidence="1 2" key="2">
    <citation type="submission" date="2020-03" db="EMBL/GenBank/DDBJ databases">
        <title>Campylobacter portucalensis sp. nov., a new species of Campylobacter isolated from the reproductive tract of bulls.</title>
        <authorList>
            <person name="Silva M.F."/>
            <person name="Pereira G."/>
            <person name="Carneiro C."/>
            <person name="Hemphill A."/>
            <person name="Mateus L."/>
            <person name="Lopes-Da-Costa L."/>
            <person name="Silva E."/>
        </authorList>
    </citation>
    <scope>NUCLEOTIDE SEQUENCE [LARGE SCALE GENOMIC DNA]</scope>
    <source>
        <strain evidence="1 2">FMV-PI01</strain>
    </source>
</reference>
<organism evidence="1 2">
    <name type="scientific">Campylobacter portucalensis</name>
    <dbReference type="NCBI Taxonomy" id="2608384"/>
    <lineage>
        <taxon>Bacteria</taxon>
        <taxon>Pseudomonadati</taxon>
        <taxon>Campylobacterota</taxon>
        <taxon>Epsilonproteobacteria</taxon>
        <taxon>Campylobacterales</taxon>
        <taxon>Campylobacteraceae</taxon>
        <taxon>Campylobacter</taxon>
    </lineage>
</organism>
<sequence>MIEIVDNQEIKMQGDFISPEQFEEMFGISKSKQNRLRFRRNYTEKYSSKIPPLPYIRIGKKILYSIASVNEWLKKQEIK</sequence>
<name>A0A6L5WIN3_9BACT</name>